<evidence type="ECO:0000256" key="14">
    <source>
        <dbReference type="ARBA" id="ARBA00023285"/>
    </source>
</evidence>
<evidence type="ECO:0000256" key="12">
    <source>
        <dbReference type="ARBA" id="ARBA00022833"/>
    </source>
</evidence>
<proteinExistence type="inferred from homology"/>
<reference evidence="17" key="1">
    <citation type="submission" date="2018-05" db="EMBL/GenBank/DDBJ databases">
        <authorList>
            <person name="Lanie J.A."/>
            <person name="Ng W.-L."/>
            <person name="Kazmierczak K.M."/>
            <person name="Andrzejewski T.M."/>
            <person name="Davidsen T.M."/>
            <person name="Wayne K.J."/>
            <person name="Tettelin H."/>
            <person name="Glass J.I."/>
            <person name="Rusch D."/>
            <person name="Podicherti R."/>
            <person name="Tsui H.-C.T."/>
            <person name="Winkler M.E."/>
        </authorList>
    </citation>
    <scope>NUCLEOTIDE SEQUENCE</scope>
</reference>
<evidence type="ECO:0000313" key="17">
    <source>
        <dbReference type="EMBL" id="SVC15704.1"/>
    </source>
</evidence>
<keyword evidence="12" id="KW-0862">Zinc</keyword>
<evidence type="ECO:0000256" key="4">
    <source>
        <dbReference type="ARBA" id="ARBA00010398"/>
    </source>
</evidence>
<evidence type="ECO:0000256" key="15">
    <source>
        <dbReference type="ARBA" id="ARBA00031040"/>
    </source>
</evidence>
<comment type="pathway">
    <text evidence="3">Amino-acid biosynthesis; L-methionine biosynthesis via de novo pathway; L-methionine from L-homocysteine (MetH route): step 1/1.</text>
</comment>
<evidence type="ECO:0000256" key="13">
    <source>
        <dbReference type="ARBA" id="ARBA00023167"/>
    </source>
</evidence>
<comment type="similarity">
    <text evidence="4">Belongs to the vitamin-B12 dependent methionine synthase family.</text>
</comment>
<keyword evidence="6" id="KW-0489">Methyltransferase</keyword>
<dbReference type="AlphaFoldDB" id="A0A382JT90"/>
<sequence>MQSIMEQLLEGRILLLDGAMGTMVQTFDLLEADFRGEMFENHPTDLLGNNEALNITGEGVILDIHRKYLESGSDIIETNTFGATSVSQREYGLEGYAREMNLKAARIARQAADEAIEDDPEKPRFVAGAVGPTNKTLSASEDVDDPSFRSISFDELRDSYFEQVEALIEGGVDLILIETVFDVLNAKAAIAATLDAFEKSGVELPLMLSVTFIQEGSNRTVFGQT</sequence>
<dbReference type="GO" id="GO:0032259">
    <property type="term" value="P:methylation"/>
    <property type="evidence" value="ECO:0007669"/>
    <property type="project" value="UniProtKB-KW"/>
</dbReference>
<dbReference type="GO" id="GO:0046872">
    <property type="term" value="F:metal ion binding"/>
    <property type="evidence" value="ECO:0007669"/>
    <property type="project" value="UniProtKB-KW"/>
</dbReference>
<evidence type="ECO:0000256" key="3">
    <source>
        <dbReference type="ARBA" id="ARBA00005178"/>
    </source>
</evidence>
<dbReference type="SUPFAM" id="SSF82282">
    <property type="entry name" value="Homocysteine S-methyltransferase"/>
    <property type="match status" value="1"/>
</dbReference>
<comment type="cofactor">
    <cofactor evidence="1">
        <name>Zn(2+)</name>
        <dbReference type="ChEBI" id="CHEBI:29105"/>
    </cofactor>
</comment>
<gene>
    <name evidence="17" type="ORF">METZ01_LOCUS268558</name>
</gene>
<keyword evidence="14" id="KW-0170">Cobalt</keyword>
<dbReference type="GO" id="GO:0050667">
    <property type="term" value="P:homocysteine metabolic process"/>
    <property type="evidence" value="ECO:0007669"/>
    <property type="project" value="TreeGrafter"/>
</dbReference>
<keyword evidence="13" id="KW-0486">Methionine biosynthesis</keyword>
<feature type="domain" description="Hcy-binding" evidence="16">
    <location>
        <begin position="2"/>
        <end position="225"/>
    </location>
</feature>
<evidence type="ECO:0000256" key="9">
    <source>
        <dbReference type="ARBA" id="ARBA00022679"/>
    </source>
</evidence>
<feature type="non-terminal residue" evidence="17">
    <location>
        <position position="225"/>
    </location>
</feature>
<dbReference type="Gene3D" id="3.20.20.330">
    <property type="entry name" value="Homocysteine-binding-like domain"/>
    <property type="match status" value="1"/>
</dbReference>
<dbReference type="FunFam" id="3.20.20.330:FF:000001">
    <property type="entry name" value="Methionine synthase"/>
    <property type="match status" value="1"/>
</dbReference>
<dbReference type="InterPro" id="IPR050554">
    <property type="entry name" value="Met_Synthase/Corrinoid"/>
</dbReference>
<dbReference type="PANTHER" id="PTHR45833:SF1">
    <property type="entry name" value="METHIONINE SYNTHASE"/>
    <property type="match status" value="1"/>
</dbReference>
<keyword evidence="11" id="KW-0479">Metal-binding</keyword>
<keyword evidence="9" id="KW-0808">Transferase</keyword>
<evidence type="ECO:0000259" key="16">
    <source>
        <dbReference type="PROSITE" id="PS50970"/>
    </source>
</evidence>
<dbReference type="InterPro" id="IPR036589">
    <property type="entry name" value="HCY_dom_sf"/>
</dbReference>
<evidence type="ECO:0000256" key="11">
    <source>
        <dbReference type="ARBA" id="ARBA00022723"/>
    </source>
</evidence>
<comment type="cofactor">
    <cofactor evidence="2">
        <name>methylcob(III)alamin</name>
        <dbReference type="ChEBI" id="CHEBI:28115"/>
    </cofactor>
</comment>
<evidence type="ECO:0000256" key="5">
    <source>
        <dbReference type="ARBA" id="ARBA00012032"/>
    </source>
</evidence>
<accession>A0A382JT90</accession>
<dbReference type="PROSITE" id="PS50970">
    <property type="entry name" value="HCY"/>
    <property type="match status" value="1"/>
</dbReference>
<dbReference type="PANTHER" id="PTHR45833">
    <property type="entry name" value="METHIONINE SYNTHASE"/>
    <property type="match status" value="1"/>
</dbReference>
<keyword evidence="10" id="KW-0949">S-adenosyl-L-methionine</keyword>
<keyword evidence="8" id="KW-0846">Cobalamin</keyword>
<dbReference type="GO" id="GO:0046653">
    <property type="term" value="P:tetrahydrofolate metabolic process"/>
    <property type="evidence" value="ECO:0007669"/>
    <property type="project" value="TreeGrafter"/>
</dbReference>
<evidence type="ECO:0000256" key="6">
    <source>
        <dbReference type="ARBA" id="ARBA00022603"/>
    </source>
</evidence>
<evidence type="ECO:0000256" key="8">
    <source>
        <dbReference type="ARBA" id="ARBA00022628"/>
    </source>
</evidence>
<dbReference type="GO" id="GO:0005829">
    <property type="term" value="C:cytosol"/>
    <property type="evidence" value="ECO:0007669"/>
    <property type="project" value="TreeGrafter"/>
</dbReference>
<dbReference type="EC" id="2.1.1.13" evidence="5"/>
<dbReference type="InterPro" id="IPR003726">
    <property type="entry name" value="HCY_dom"/>
</dbReference>
<dbReference type="EMBL" id="UINC01076483">
    <property type="protein sequence ID" value="SVC15704.1"/>
    <property type="molecule type" value="Genomic_DNA"/>
</dbReference>
<name>A0A382JT90_9ZZZZ</name>
<keyword evidence="7" id="KW-0028">Amino-acid biosynthesis</keyword>
<dbReference type="GO" id="GO:0008705">
    <property type="term" value="F:methionine synthase activity"/>
    <property type="evidence" value="ECO:0007669"/>
    <property type="project" value="UniProtKB-EC"/>
</dbReference>
<evidence type="ECO:0000256" key="10">
    <source>
        <dbReference type="ARBA" id="ARBA00022691"/>
    </source>
</evidence>
<dbReference type="Pfam" id="PF02574">
    <property type="entry name" value="S-methyl_trans"/>
    <property type="match status" value="1"/>
</dbReference>
<protein>
    <recommendedName>
        <fullName evidence="5">methionine synthase</fullName>
        <ecNumber evidence="5">2.1.1.13</ecNumber>
    </recommendedName>
    <alternativeName>
        <fullName evidence="15">5-methyltetrahydrofolate--homocysteine methyltransferase</fullName>
    </alternativeName>
</protein>
<dbReference type="GO" id="GO:0031419">
    <property type="term" value="F:cobalamin binding"/>
    <property type="evidence" value="ECO:0007669"/>
    <property type="project" value="UniProtKB-KW"/>
</dbReference>
<evidence type="ECO:0000256" key="7">
    <source>
        <dbReference type="ARBA" id="ARBA00022605"/>
    </source>
</evidence>
<organism evidence="17">
    <name type="scientific">marine metagenome</name>
    <dbReference type="NCBI Taxonomy" id="408172"/>
    <lineage>
        <taxon>unclassified sequences</taxon>
        <taxon>metagenomes</taxon>
        <taxon>ecological metagenomes</taxon>
    </lineage>
</organism>
<evidence type="ECO:0000256" key="1">
    <source>
        <dbReference type="ARBA" id="ARBA00001947"/>
    </source>
</evidence>
<evidence type="ECO:0000256" key="2">
    <source>
        <dbReference type="ARBA" id="ARBA00001956"/>
    </source>
</evidence>